<protein>
    <submittedName>
        <fullName evidence="3">Uncharacterized protein</fullName>
    </submittedName>
</protein>
<keyword evidence="2" id="KW-0472">Membrane</keyword>
<feature type="region of interest" description="Disordered" evidence="1">
    <location>
        <begin position="160"/>
        <end position="183"/>
    </location>
</feature>
<feature type="compositionally biased region" description="Polar residues" evidence="1">
    <location>
        <begin position="275"/>
        <end position="289"/>
    </location>
</feature>
<name>A0A1F6DW60_9BACT</name>
<comment type="caution">
    <text evidence="3">The sequence shown here is derived from an EMBL/GenBank/DDBJ whole genome shotgun (WGS) entry which is preliminary data.</text>
</comment>
<feature type="compositionally biased region" description="Gly residues" evidence="1">
    <location>
        <begin position="167"/>
        <end position="179"/>
    </location>
</feature>
<feature type="transmembrane region" description="Helical" evidence="2">
    <location>
        <begin position="24"/>
        <end position="45"/>
    </location>
</feature>
<dbReference type="Proteomes" id="UP000177652">
    <property type="component" value="Unassembled WGS sequence"/>
</dbReference>
<organism evidence="3 4">
    <name type="scientific">Candidatus Kaiserbacteria bacterium RIFCSPHIGHO2_02_FULL_55_20</name>
    <dbReference type="NCBI Taxonomy" id="1798497"/>
    <lineage>
        <taxon>Bacteria</taxon>
        <taxon>Candidatus Kaiseribacteriota</taxon>
    </lineage>
</organism>
<keyword evidence="2" id="KW-0812">Transmembrane</keyword>
<dbReference type="STRING" id="1798497.A3D71_01310"/>
<evidence type="ECO:0000313" key="3">
    <source>
        <dbReference type="EMBL" id="OGG65669.1"/>
    </source>
</evidence>
<dbReference type="AlphaFoldDB" id="A0A1F6DW60"/>
<dbReference type="EMBL" id="MFLK01000038">
    <property type="protein sequence ID" value="OGG65669.1"/>
    <property type="molecule type" value="Genomic_DNA"/>
</dbReference>
<evidence type="ECO:0000256" key="1">
    <source>
        <dbReference type="SAM" id="MobiDB-lite"/>
    </source>
</evidence>
<evidence type="ECO:0000256" key="2">
    <source>
        <dbReference type="SAM" id="Phobius"/>
    </source>
</evidence>
<keyword evidence="2" id="KW-1133">Transmembrane helix</keyword>
<evidence type="ECO:0000313" key="4">
    <source>
        <dbReference type="Proteomes" id="UP000177652"/>
    </source>
</evidence>
<reference evidence="3 4" key="1">
    <citation type="journal article" date="2016" name="Nat. Commun.">
        <title>Thousands of microbial genomes shed light on interconnected biogeochemical processes in an aquifer system.</title>
        <authorList>
            <person name="Anantharaman K."/>
            <person name="Brown C.T."/>
            <person name="Hug L.A."/>
            <person name="Sharon I."/>
            <person name="Castelle C.J."/>
            <person name="Probst A.J."/>
            <person name="Thomas B.C."/>
            <person name="Singh A."/>
            <person name="Wilkins M.J."/>
            <person name="Karaoz U."/>
            <person name="Brodie E.L."/>
            <person name="Williams K.H."/>
            <person name="Hubbard S.S."/>
            <person name="Banfield J.F."/>
        </authorList>
    </citation>
    <scope>NUCLEOTIDE SEQUENCE [LARGE SCALE GENOMIC DNA]</scope>
</reference>
<accession>A0A1F6DW60</accession>
<gene>
    <name evidence="3" type="ORF">A3D71_01310</name>
</gene>
<proteinExistence type="predicted"/>
<sequence>MPNANGGQMQTQVPTPQPANANRMWFIIIGVVVIAIALVSGIELARSNSDIICTRNFQDSGSCTSGSWGPWSASSVSVDRNACTSTYSEARTYTGLRNTISSTISVRANAHSHCDLSDEAFRSGSGEITSQFSACQIQESRTRVVSGTGTGVSCVVPTATSTTPGLGTSGGGGTGGTGGYDPNAGTITSDTISETTGEVDDSKTETVTGSYQLYLDMIDARFATSTLHIAPALLHSGEKTRVIWTSDHVKTCVVTGQNGDAWPKPVTTTETVTDAEGNQIQQEVTSTPPGKTGDELSSPIIQPTTYTLTCTTALGTKLVRQATVNLIPTFQEQ</sequence>
<feature type="region of interest" description="Disordered" evidence="1">
    <location>
        <begin position="275"/>
        <end position="298"/>
    </location>
</feature>